<proteinExistence type="predicted"/>
<keyword evidence="2" id="KW-1185">Reference proteome</keyword>
<name>A0A2I0XBQ2_9ASPA</name>
<sequence>MAVEDRRHSAGDCPSFECVSTPEDLKKRIIVNNDGRGQFLVVDSLSLNSLFGAGNSNSKKAGNGFSNVGSQQRSNSLGVIRQGVLRIKENSNPSSKQIKYVEGKGKAIAISERSETPNFLKTTGSSADVNVFSSGMKIFVNRFVNWNAIPGPSHSVINENSLNYVMEEDKMAKTKGLGINDFLGRPDVVNSSRNDIIIEKKGTLDPKDHIKEHMNQGLIEKSKIINSVPCPGISDISIGKGCLRTQVDPKGLFANSSIPYHNSVFLNQNSIPELEDMAYNSSVGANQVEIRNDGDATLNLIGELSNGIQAVILSVNRIPEGNSDVDSTHIAFVDPNNKFNRLSDLAENGCGLKSQMEFLEEDREEGAVTMEKGGCLDKNVSTVIQEVNSESLQKAFNTVNCGKSSSHKTKLAKEIRHLGPLNSTSRHTRIGANKAKGFSGILCAGLDRVGKSLSAHKLLRKPLWRYFRRIAGAKTDGSRRHFDR</sequence>
<organism evidence="1 2">
    <name type="scientific">Dendrobium catenatum</name>
    <dbReference type="NCBI Taxonomy" id="906689"/>
    <lineage>
        <taxon>Eukaryota</taxon>
        <taxon>Viridiplantae</taxon>
        <taxon>Streptophyta</taxon>
        <taxon>Embryophyta</taxon>
        <taxon>Tracheophyta</taxon>
        <taxon>Spermatophyta</taxon>
        <taxon>Magnoliopsida</taxon>
        <taxon>Liliopsida</taxon>
        <taxon>Asparagales</taxon>
        <taxon>Orchidaceae</taxon>
        <taxon>Epidendroideae</taxon>
        <taxon>Malaxideae</taxon>
        <taxon>Dendrobiinae</taxon>
        <taxon>Dendrobium</taxon>
    </lineage>
</organism>
<reference evidence="1 2" key="2">
    <citation type="journal article" date="2017" name="Nature">
        <title>The Apostasia genome and the evolution of orchids.</title>
        <authorList>
            <person name="Zhang G.Q."/>
            <person name="Liu K.W."/>
            <person name="Li Z."/>
            <person name="Lohaus R."/>
            <person name="Hsiao Y.Y."/>
            <person name="Niu S.C."/>
            <person name="Wang J.Y."/>
            <person name="Lin Y.C."/>
            <person name="Xu Q."/>
            <person name="Chen L.J."/>
            <person name="Yoshida K."/>
            <person name="Fujiwara S."/>
            <person name="Wang Z.W."/>
            <person name="Zhang Y.Q."/>
            <person name="Mitsuda N."/>
            <person name="Wang M."/>
            <person name="Liu G.H."/>
            <person name="Pecoraro L."/>
            <person name="Huang H.X."/>
            <person name="Xiao X.J."/>
            <person name="Lin M."/>
            <person name="Wu X.Y."/>
            <person name="Wu W.L."/>
            <person name="Chen Y.Y."/>
            <person name="Chang S.B."/>
            <person name="Sakamoto S."/>
            <person name="Ohme-Takagi M."/>
            <person name="Yagi M."/>
            <person name="Zeng S.J."/>
            <person name="Shen C.Y."/>
            <person name="Yeh C.M."/>
            <person name="Luo Y.B."/>
            <person name="Tsai W.C."/>
            <person name="Van de Peer Y."/>
            <person name="Liu Z.J."/>
        </authorList>
    </citation>
    <scope>NUCLEOTIDE SEQUENCE [LARGE SCALE GENOMIC DNA]</scope>
    <source>
        <tissue evidence="1">The whole plant</tissue>
    </source>
</reference>
<evidence type="ECO:0000313" key="2">
    <source>
        <dbReference type="Proteomes" id="UP000233837"/>
    </source>
</evidence>
<dbReference type="EMBL" id="KZ501977">
    <property type="protein sequence ID" value="PKU85314.1"/>
    <property type="molecule type" value="Genomic_DNA"/>
</dbReference>
<reference evidence="1 2" key="1">
    <citation type="journal article" date="2016" name="Sci. Rep.">
        <title>The Dendrobium catenatum Lindl. genome sequence provides insights into polysaccharide synthase, floral development and adaptive evolution.</title>
        <authorList>
            <person name="Zhang G.Q."/>
            <person name="Xu Q."/>
            <person name="Bian C."/>
            <person name="Tsai W.C."/>
            <person name="Yeh C.M."/>
            <person name="Liu K.W."/>
            <person name="Yoshida K."/>
            <person name="Zhang L.S."/>
            <person name="Chang S.B."/>
            <person name="Chen F."/>
            <person name="Shi Y."/>
            <person name="Su Y.Y."/>
            <person name="Zhang Y.Q."/>
            <person name="Chen L.J."/>
            <person name="Yin Y."/>
            <person name="Lin M."/>
            <person name="Huang H."/>
            <person name="Deng H."/>
            <person name="Wang Z.W."/>
            <person name="Zhu S.L."/>
            <person name="Zhao X."/>
            <person name="Deng C."/>
            <person name="Niu S.C."/>
            <person name="Huang J."/>
            <person name="Wang M."/>
            <person name="Liu G.H."/>
            <person name="Yang H.J."/>
            <person name="Xiao X.J."/>
            <person name="Hsiao Y.Y."/>
            <person name="Wu W.L."/>
            <person name="Chen Y.Y."/>
            <person name="Mitsuda N."/>
            <person name="Ohme-Takagi M."/>
            <person name="Luo Y.B."/>
            <person name="Van de Peer Y."/>
            <person name="Liu Z.J."/>
        </authorList>
    </citation>
    <scope>NUCLEOTIDE SEQUENCE [LARGE SCALE GENOMIC DNA]</scope>
    <source>
        <tissue evidence="1">The whole plant</tissue>
    </source>
</reference>
<evidence type="ECO:0000313" key="1">
    <source>
        <dbReference type="EMBL" id="PKU85314.1"/>
    </source>
</evidence>
<accession>A0A2I0XBQ2</accession>
<dbReference type="Proteomes" id="UP000233837">
    <property type="component" value="Unassembled WGS sequence"/>
</dbReference>
<dbReference type="AlphaFoldDB" id="A0A2I0XBQ2"/>
<protein>
    <submittedName>
        <fullName evidence="1">Uncharacterized protein</fullName>
    </submittedName>
</protein>
<gene>
    <name evidence="1" type="ORF">MA16_Dca003053</name>
</gene>